<dbReference type="EMBL" id="AP019514">
    <property type="protein sequence ID" value="BBI63392.1"/>
    <property type="molecule type" value="Genomic_DNA"/>
</dbReference>
<accession>A0A455UB23</accession>
<dbReference type="KEGG" id="hsr:HSBAA_46980"/>
<gene>
    <name evidence="1" type="ORF">HSBAA_46980</name>
</gene>
<dbReference type="AlphaFoldDB" id="A0A455UB23"/>
<evidence type="ECO:0000313" key="1">
    <source>
        <dbReference type="EMBL" id="BBI63392.1"/>
    </source>
</evidence>
<proteinExistence type="predicted"/>
<sequence>MSSAADRSLQVAAYELLLDRRLGDLYTLPDGWLVMGAGNRAEDRAVSVPMSSALANRLMHLEIKADIEAWAITPSLKGCMRMWWHSTLQARVPASQ</sequence>
<organism evidence="1 2">
    <name type="scientific">Vreelandella sulfidaeris</name>
    <dbReference type="NCBI Taxonomy" id="115553"/>
    <lineage>
        <taxon>Bacteria</taxon>
        <taxon>Pseudomonadati</taxon>
        <taxon>Pseudomonadota</taxon>
        <taxon>Gammaproteobacteria</taxon>
        <taxon>Oceanospirillales</taxon>
        <taxon>Halomonadaceae</taxon>
        <taxon>Vreelandella</taxon>
    </lineage>
</organism>
<evidence type="ECO:0000313" key="2">
    <source>
        <dbReference type="Proteomes" id="UP000320231"/>
    </source>
</evidence>
<name>A0A455UB23_9GAMM</name>
<dbReference type="Proteomes" id="UP000320231">
    <property type="component" value="Chromosome"/>
</dbReference>
<protein>
    <recommendedName>
        <fullName evidence="3">ATPase dynein-related AAA domain-containing protein</fullName>
    </recommendedName>
</protein>
<evidence type="ECO:0008006" key="3">
    <source>
        <dbReference type="Google" id="ProtNLM"/>
    </source>
</evidence>
<reference evidence="1 2" key="1">
    <citation type="journal article" date="2019" name="Microbiol. Resour. Announc.">
        <title>Complete Genome Sequence of Halomonas sulfidaeris Strain Esulfide1 Isolated from a Metal Sulfide Rock at a Depth of 2,200 Meters, Obtained Using Nanopore Sequencing.</title>
        <authorList>
            <person name="Saito M."/>
            <person name="Nishigata A."/>
            <person name="Galipon J."/>
            <person name="Arakawa K."/>
        </authorList>
    </citation>
    <scope>NUCLEOTIDE SEQUENCE [LARGE SCALE GENOMIC DNA]</scope>
    <source>
        <strain evidence="1 2">ATCC BAA-803</strain>
    </source>
</reference>